<evidence type="ECO:0000256" key="1">
    <source>
        <dbReference type="ARBA" id="ARBA00022799"/>
    </source>
</evidence>
<dbReference type="PIRSF" id="PIRSF000077">
    <property type="entry name" value="Thioredoxin"/>
    <property type="match status" value="1"/>
</dbReference>
<keyword evidence="7" id="KW-1185">Reference proteome</keyword>
<dbReference type="NCBIfam" id="TIGR01068">
    <property type="entry name" value="thioredoxin"/>
    <property type="match status" value="1"/>
</dbReference>
<reference evidence="6 7" key="1">
    <citation type="submission" date="2024-02" db="EMBL/GenBank/DDBJ databases">
        <authorList>
            <person name="Daric V."/>
            <person name="Darras S."/>
        </authorList>
    </citation>
    <scope>NUCLEOTIDE SEQUENCE [LARGE SCALE GENOMIC DNA]</scope>
</reference>
<comment type="caution">
    <text evidence="6">The sequence shown here is derived from an EMBL/GenBank/DDBJ whole genome shotgun (WGS) entry which is preliminary data.</text>
</comment>
<evidence type="ECO:0000256" key="2">
    <source>
        <dbReference type="ARBA" id="ARBA00023157"/>
    </source>
</evidence>
<dbReference type="SUPFAM" id="SSF52833">
    <property type="entry name" value="Thioredoxin-like"/>
    <property type="match status" value="1"/>
</dbReference>
<dbReference type="PANTHER" id="PTHR46115">
    <property type="entry name" value="THIOREDOXIN-LIKE PROTEIN 1"/>
    <property type="match status" value="1"/>
</dbReference>
<protein>
    <recommendedName>
        <fullName evidence="4">Thioredoxin</fullName>
    </recommendedName>
</protein>
<evidence type="ECO:0000313" key="6">
    <source>
        <dbReference type="EMBL" id="CAK8675681.1"/>
    </source>
</evidence>
<evidence type="ECO:0000313" key="7">
    <source>
        <dbReference type="Proteomes" id="UP001642483"/>
    </source>
</evidence>
<sequence>MSLVIVVKTQDEFDEKVNNNKLVVVDFFATWCGPCKMISPKLETLASKYKDEVLFLKVDVDEAEEVAARCGIQSMPTFHFYKDGQKHSEFSGANINKVEETIQKMKT</sequence>
<keyword evidence="3" id="KW-0676">Redox-active center</keyword>
<dbReference type="Gene3D" id="3.40.30.10">
    <property type="entry name" value="Glutaredoxin"/>
    <property type="match status" value="1"/>
</dbReference>
<dbReference type="InterPro" id="IPR017937">
    <property type="entry name" value="Thioredoxin_CS"/>
</dbReference>
<dbReference type="InterPro" id="IPR036249">
    <property type="entry name" value="Thioredoxin-like_sf"/>
</dbReference>
<name>A0ABP0FA69_CLALP</name>
<feature type="domain" description="Thioredoxin" evidence="5">
    <location>
        <begin position="1"/>
        <end position="107"/>
    </location>
</feature>
<proteinExistence type="inferred from homology"/>
<comment type="similarity">
    <text evidence="4">Belongs to the thioredoxin family.</text>
</comment>
<dbReference type="Proteomes" id="UP001642483">
    <property type="component" value="Unassembled WGS sequence"/>
</dbReference>
<keyword evidence="1" id="KW-0702">S-nitrosylation</keyword>
<accession>A0ABP0FA69</accession>
<dbReference type="PROSITE" id="PS00194">
    <property type="entry name" value="THIOREDOXIN_1"/>
    <property type="match status" value="1"/>
</dbReference>
<evidence type="ECO:0000256" key="3">
    <source>
        <dbReference type="ARBA" id="ARBA00023284"/>
    </source>
</evidence>
<evidence type="ECO:0000256" key="4">
    <source>
        <dbReference type="PIRNR" id="PIRNR000077"/>
    </source>
</evidence>
<dbReference type="InterPro" id="IPR005746">
    <property type="entry name" value="Thioredoxin"/>
</dbReference>
<organism evidence="6 7">
    <name type="scientific">Clavelina lepadiformis</name>
    <name type="common">Light-bulb sea squirt</name>
    <name type="synonym">Ascidia lepadiformis</name>
    <dbReference type="NCBI Taxonomy" id="159417"/>
    <lineage>
        <taxon>Eukaryota</taxon>
        <taxon>Metazoa</taxon>
        <taxon>Chordata</taxon>
        <taxon>Tunicata</taxon>
        <taxon>Ascidiacea</taxon>
        <taxon>Aplousobranchia</taxon>
        <taxon>Clavelinidae</taxon>
        <taxon>Clavelina</taxon>
    </lineage>
</organism>
<dbReference type="PROSITE" id="PS51352">
    <property type="entry name" value="THIOREDOXIN_2"/>
    <property type="match status" value="1"/>
</dbReference>
<dbReference type="InterPro" id="IPR013766">
    <property type="entry name" value="Thioredoxin_domain"/>
</dbReference>
<dbReference type="EMBL" id="CAWYQH010000024">
    <property type="protein sequence ID" value="CAK8675681.1"/>
    <property type="molecule type" value="Genomic_DNA"/>
</dbReference>
<evidence type="ECO:0000259" key="5">
    <source>
        <dbReference type="PROSITE" id="PS51352"/>
    </source>
</evidence>
<dbReference type="CDD" id="cd02947">
    <property type="entry name" value="TRX_family"/>
    <property type="match status" value="1"/>
</dbReference>
<gene>
    <name evidence="6" type="ORF">CVLEPA_LOCUS5229</name>
</gene>
<dbReference type="PRINTS" id="PR00421">
    <property type="entry name" value="THIOREDOXIN"/>
</dbReference>
<keyword evidence="2" id="KW-1015">Disulfide bond</keyword>
<dbReference type="Pfam" id="PF00085">
    <property type="entry name" value="Thioredoxin"/>
    <property type="match status" value="1"/>
</dbReference>